<evidence type="ECO:0000313" key="1">
    <source>
        <dbReference type="EMBL" id="KAJ9122970.1"/>
    </source>
</evidence>
<name>A0ACC2XHU3_9TREE</name>
<organism evidence="1 2">
    <name type="scientific">Naganishia onofrii</name>
    <dbReference type="NCBI Taxonomy" id="1851511"/>
    <lineage>
        <taxon>Eukaryota</taxon>
        <taxon>Fungi</taxon>
        <taxon>Dikarya</taxon>
        <taxon>Basidiomycota</taxon>
        <taxon>Agaricomycotina</taxon>
        <taxon>Tremellomycetes</taxon>
        <taxon>Filobasidiales</taxon>
        <taxon>Filobasidiaceae</taxon>
        <taxon>Naganishia</taxon>
    </lineage>
</organism>
<sequence>MNELLLQASMGLSHIYHDIRVDSCRLVQLLLHHAAGDVVGSWPVGAGSRSHAGADGNGSGNAGAVATTTTTTTTGQSNENRILDGLRLVAGIGGRAGEGGQNGLNLLPGSKLVILDTLLAFVRAGLGKQGFVKGGAEGGWVGDKGKGKGAGGKGVAAKDLVVPQEIFTAFEPRYPTTHRISTSTSTSTPVNGKGKAKQQPPLLSIAKLSDLAFAETGALFDGWLVGQFIADGMLMDVEGGGGWDLASVAVGGGGGGGRFGGVDAGDGTGDEVGQALAVRTALSH</sequence>
<gene>
    <name evidence="1" type="ORF">QFC24_004008</name>
</gene>
<evidence type="ECO:0000313" key="2">
    <source>
        <dbReference type="Proteomes" id="UP001234202"/>
    </source>
</evidence>
<reference evidence="1" key="1">
    <citation type="submission" date="2023-04" db="EMBL/GenBank/DDBJ databases">
        <title>Draft Genome sequencing of Naganishia species isolated from polar environments using Oxford Nanopore Technology.</title>
        <authorList>
            <person name="Leo P."/>
            <person name="Venkateswaran K."/>
        </authorList>
    </citation>
    <scope>NUCLEOTIDE SEQUENCE</scope>
    <source>
        <strain evidence="1">DBVPG 5303</strain>
    </source>
</reference>
<comment type="caution">
    <text evidence="1">The sequence shown here is derived from an EMBL/GenBank/DDBJ whole genome shotgun (WGS) entry which is preliminary data.</text>
</comment>
<protein>
    <submittedName>
        <fullName evidence="1">Uncharacterized protein</fullName>
    </submittedName>
</protein>
<dbReference type="EMBL" id="JASBWV010000013">
    <property type="protein sequence ID" value="KAJ9122970.1"/>
    <property type="molecule type" value="Genomic_DNA"/>
</dbReference>
<keyword evidence="2" id="KW-1185">Reference proteome</keyword>
<proteinExistence type="predicted"/>
<accession>A0ACC2XHU3</accession>
<dbReference type="Proteomes" id="UP001234202">
    <property type="component" value="Unassembled WGS sequence"/>
</dbReference>